<reference evidence="3" key="1">
    <citation type="journal article" date="2019" name="Plant Biotechnol. J.">
        <title>Genome sequencing of the Australian wild diploid species Gossypium australe highlights disease resistance and delayed gland morphogenesis.</title>
        <authorList>
            <person name="Cai Y."/>
            <person name="Cai X."/>
            <person name="Wang Q."/>
            <person name="Wang P."/>
            <person name="Zhang Y."/>
            <person name="Cai C."/>
            <person name="Xu Y."/>
            <person name="Wang K."/>
            <person name="Zhou Z."/>
            <person name="Wang C."/>
            <person name="Geng S."/>
            <person name="Li B."/>
            <person name="Dong Q."/>
            <person name="Hou Y."/>
            <person name="Wang H."/>
            <person name="Ai P."/>
            <person name="Liu Z."/>
            <person name="Yi F."/>
            <person name="Sun M."/>
            <person name="An G."/>
            <person name="Cheng J."/>
            <person name="Zhang Y."/>
            <person name="Shi Q."/>
            <person name="Xie Y."/>
            <person name="Shi X."/>
            <person name="Chang Y."/>
            <person name="Huang F."/>
            <person name="Chen Y."/>
            <person name="Hong S."/>
            <person name="Mi L."/>
            <person name="Sun Q."/>
            <person name="Zhang L."/>
            <person name="Zhou B."/>
            <person name="Peng R."/>
            <person name="Zhang X."/>
            <person name="Liu F."/>
        </authorList>
    </citation>
    <scope>NUCLEOTIDE SEQUENCE [LARGE SCALE GENOMIC DNA]</scope>
    <source>
        <strain evidence="3">cv. PA1801</strain>
    </source>
</reference>
<dbReference type="InterPro" id="IPR002156">
    <property type="entry name" value="RNaseH_domain"/>
</dbReference>
<feature type="domain" description="RNase H type-1" evidence="1">
    <location>
        <begin position="396"/>
        <end position="449"/>
    </location>
</feature>
<keyword evidence="3" id="KW-1185">Reference proteome</keyword>
<evidence type="ECO:0000313" key="3">
    <source>
        <dbReference type="Proteomes" id="UP000325315"/>
    </source>
</evidence>
<proteinExistence type="predicted"/>
<comment type="caution">
    <text evidence="2">The sequence shown here is derived from an EMBL/GenBank/DDBJ whole genome shotgun (WGS) entry which is preliminary data.</text>
</comment>
<dbReference type="AlphaFoldDB" id="A0A5B6WWX6"/>
<keyword evidence="2" id="KW-0808">Transferase</keyword>
<dbReference type="EMBL" id="SMMG02000002">
    <property type="protein sequence ID" value="KAA3485207.1"/>
    <property type="molecule type" value="Genomic_DNA"/>
</dbReference>
<accession>A0A5B6WWX6</accession>
<dbReference type="Proteomes" id="UP000325315">
    <property type="component" value="Unassembled WGS sequence"/>
</dbReference>
<evidence type="ECO:0000313" key="2">
    <source>
        <dbReference type="EMBL" id="KAA3485207.1"/>
    </source>
</evidence>
<dbReference type="PANTHER" id="PTHR33116">
    <property type="entry name" value="REVERSE TRANSCRIPTASE ZINC-BINDING DOMAIN-CONTAINING PROTEIN-RELATED-RELATED"/>
    <property type="match status" value="1"/>
</dbReference>
<keyword evidence="2" id="KW-0548">Nucleotidyltransferase</keyword>
<name>A0A5B6WWX6_9ROSI</name>
<sequence>MDFQLCSIKGRLITDNVLLAYELFHTINKKCTGKKGVMTVKLDMSKAYDRAEWGFIEGVMEKMGFACEWVELLRRCITKVSYARGTLFSHENSSEMRFDQRSKSNSNSTVEEKEMVSRLLGVRVATNPEKYLGLPNMIGRRKKESFQNLLDRISMRIEGWSNRMLSLGGKEVFIKSVLQAIPIFAMSCFLLPNSLCKKMDSIFAKFWWKKGKGKKGLVFYRKSEVFSLTGSIDNKVDELINCQTREWNREVVECTFGAVEAEKILCIPLAKHPHDDFMAWRGEPTGDFSVKSTYKLLQSFDPSAYALQLFYSDFYKKLWCMDLPTKIKIYVWKVSWNYIPTGNARIHEKRSRSGKEIAAFTRNYVTELDGANPKVVKISKVASRWQHPPYQTVKINFDGAFDMKEQISASGVVVRDDKGSVIASKSRLHEKVASAFAAEALACRDAVQKSEFKAISFDFISRSVNSLAHLIATESLKNKEEIYLVGGVPIYAETQARNDSLREPD</sequence>
<dbReference type="PANTHER" id="PTHR33116:SF86">
    <property type="entry name" value="REVERSE TRANSCRIPTASE DOMAIN-CONTAINING PROTEIN"/>
    <property type="match status" value="1"/>
</dbReference>
<organism evidence="2 3">
    <name type="scientific">Gossypium australe</name>
    <dbReference type="NCBI Taxonomy" id="47621"/>
    <lineage>
        <taxon>Eukaryota</taxon>
        <taxon>Viridiplantae</taxon>
        <taxon>Streptophyta</taxon>
        <taxon>Embryophyta</taxon>
        <taxon>Tracheophyta</taxon>
        <taxon>Spermatophyta</taxon>
        <taxon>Magnoliopsida</taxon>
        <taxon>eudicotyledons</taxon>
        <taxon>Gunneridae</taxon>
        <taxon>Pentapetalae</taxon>
        <taxon>rosids</taxon>
        <taxon>malvids</taxon>
        <taxon>Malvales</taxon>
        <taxon>Malvaceae</taxon>
        <taxon>Malvoideae</taxon>
        <taxon>Gossypium</taxon>
    </lineage>
</organism>
<dbReference type="GO" id="GO:0003676">
    <property type="term" value="F:nucleic acid binding"/>
    <property type="evidence" value="ECO:0007669"/>
    <property type="project" value="InterPro"/>
</dbReference>
<dbReference type="GO" id="GO:0003964">
    <property type="term" value="F:RNA-directed DNA polymerase activity"/>
    <property type="evidence" value="ECO:0007669"/>
    <property type="project" value="UniProtKB-KW"/>
</dbReference>
<dbReference type="GO" id="GO:0004523">
    <property type="term" value="F:RNA-DNA hybrid ribonuclease activity"/>
    <property type="evidence" value="ECO:0007669"/>
    <property type="project" value="InterPro"/>
</dbReference>
<gene>
    <name evidence="2" type="ORF">EPI10_007222</name>
</gene>
<dbReference type="OrthoDB" id="3645095at2759"/>
<dbReference type="Pfam" id="PF13456">
    <property type="entry name" value="RVT_3"/>
    <property type="match status" value="1"/>
</dbReference>
<evidence type="ECO:0000259" key="1">
    <source>
        <dbReference type="Pfam" id="PF13456"/>
    </source>
</evidence>
<keyword evidence="2" id="KW-0695">RNA-directed DNA polymerase</keyword>
<protein>
    <submittedName>
        <fullName evidence="2">Reverse transcriptase</fullName>
    </submittedName>
</protein>